<organism evidence="3 4">
    <name type="scientific">Flavipsychrobacter stenotrophus</name>
    <dbReference type="NCBI Taxonomy" id="2077091"/>
    <lineage>
        <taxon>Bacteria</taxon>
        <taxon>Pseudomonadati</taxon>
        <taxon>Bacteroidota</taxon>
        <taxon>Chitinophagia</taxon>
        <taxon>Chitinophagales</taxon>
        <taxon>Chitinophagaceae</taxon>
        <taxon>Flavipsychrobacter</taxon>
    </lineage>
</organism>
<protein>
    <submittedName>
        <fullName evidence="3">Response regulator</fullName>
    </submittedName>
</protein>
<proteinExistence type="predicted"/>
<dbReference type="GO" id="GO:0000160">
    <property type="term" value="P:phosphorelay signal transduction system"/>
    <property type="evidence" value="ECO:0007669"/>
    <property type="project" value="InterPro"/>
</dbReference>
<dbReference type="AlphaFoldDB" id="A0A2S7SPW6"/>
<comment type="caution">
    <text evidence="3">The sequence shown here is derived from an EMBL/GenBank/DDBJ whole genome shotgun (WGS) entry which is preliminary data.</text>
</comment>
<evidence type="ECO:0000256" key="1">
    <source>
        <dbReference type="PROSITE-ProRule" id="PRU00169"/>
    </source>
</evidence>
<dbReference type="PANTHER" id="PTHR44520">
    <property type="entry name" value="RESPONSE REGULATOR RCP1-RELATED"/>
    <property type="match status" value="1"/>
</dbReference>
<dbReference type="SUPFAM" id="SSF52172">
    <property type="entry name" value="CheY-like"/>
    <property type="match status" value="1"/>
</dbReference>
<evidence type="ECO:0000259" key="2">
    <source>
        <dbReference type="PROSITE" id="PS50110"/>
    </source>
</evidence>
<keyword evidence="4" id="KW-1185">Reference proteome</keyword>
<feature type="domain" description="Response regulatory" evidence="2">
    <location>
        <begin position="6"/>
        <end position="128"/>
    </location>
</feature>
<gene>
    <name evidence="3" type="ORF">CJD36_021305</name>
</gene>
<dbReference type="OrthoDB" id="958614at2"/>
<sequence>MNKNGPIIVIEDDIDDQQLLIEIFDKLQYKNEIVYFTDGNAALEFLNKTEIHPFLILSDVNMPRINGFELRSKIFTNEQLQTKCIPYLFFTTATTKKAVLDAYALSVQGFFVKPNSIDGLESTIRKIVEYWQECIAPNQFD</sequence>
<dbReference type="SMART" id="SM00448">
    <property type="entry name" value="REC"/>
    <property type="match status" value="1"/>
</dbReference>
<reference evidence="3 4" key="1">
    <citation type="submission" date="2018-01" db="EMBL/GenBank/DDBJ databases">
        <title>A novel member of the phylum Bacteroidetes isolated from glacier ice.</title>
        <authorList>
            <person name="Liu Q."/>
            <person name="Xin Y.-H."/>
        </authorList>
    </citation>
    <scope>NUCLEOTIDE SEQUENCE [LARGE SCALE GENOMIC DNA]</scope>
    <source>
        <strain evidence="3 4">RB1R16</strain>
    </source>
</reference>
<evidence type="ECO:0000313" key="4">
    <source>
        <dbReference type="Proteomes" id="UP000239872"/>
    </source>
</evidence>
<dbReference type="InterPro" id="IPR052893">
    <property type="entry name" value="TCS_response_regulator"/>
</dbReference>
<dbReference type="InterPro" id="IPR011006">
    <property type="entry name" value="CheY-like_superfamily"/>
</dbReference>
<dbReference type="InterPro" id="IPR001789">
    <property type="entry name" value="Sig_transdc_resp-reg_receiver"/>
</dbReference>
<feature type="modified residue" description="4-aspartylphosphate" evidence="1">
    <location>
        <position position="59"/>
    </location>
</feature>
<dbReference type="EMBL" id="PPSL01000009">
    <property type="protein sequence ID" value="PQJ08949.1"/>
    <property type="molecule type" value="Genomic_DNA"/>
</dbReference>
<dbReference type="Pfam" id="PF00072">
    <property type="entry name" value="Response_reg"/>
    <property type="match status" value="1"/>
</dbReference>
<dbReference type="PROSITE" id="PS50110">
    <property type="entry name" value="RESPONSE_REGULATORY"/>
    <property type="match status" value="1"/>
</dbReference>
<keyword evidence="1" id="KW-0597">Phosphoprotein</keyword>
<dbReference type="Gene3D" id="3.40.50.2300">
    <property type="match status" value="1"/>
</dbReference>
<accession>A0A2S7SPW6</accession>
<evidence type="ECO:0000313" key="3">
    <source>
        <dbReference type="EMBL" id="PQJ08949.1"/>
    </source>
</evidence>
<dbReference type="Proteomes" id="UP000239872">
    <property type="component" value="Unassembled WGS sequence"/>
</dbReference>
<name>A0A2S7SPW6_9BACT</name>
<dbReference type="RefSeq" id="WP_105041239.1">
    <property type="nucleotide sequence ID" value="NZ_PPSL01000009.1"/>
</dbReference>